<protein>
    <recommendedName>
        <fullName evidence="4">DUF2938 domain-containing protein</fullName>
    </recommendedName>
</protein>
<keyword evidence="1" id="KW-1133">Transmembrane helix</keyword>
<feature type="transmembrane region" description="Helical" evidence="1">
    <location>
        <begin position="134"/>
        <end position="154"/>
    </location>
</feature>
<keyword evidence="3" id="KW-1185">Reference proteome</keyword>
<evidence type="ECO:0000313" key="3">
    <source>
        <dbReference type="Proteomes" id="UP001304683"/>
    </source>
</evidence>
<keyword evidence="1" id="KW-0472">Membrane</keyword>
<feature type="transmembrane region" description="Helical" evidence="1">
    <location>
        <begin position="12"/>
        <end position="34"/>
    </location>
</feature>
<dbReference type="Proteomes" id="UP001304683">
    <property type="component" value="Chromosome"/>
</dbReference>
<name>A0ABZ0QPL7_9FIRM</name>
<gene>
    <name evidence="2" type="ORF">Q5761_01870</name>
</gene>
<feature type="transmembrane region" description="Helical" evidence="1">
    <location>
        <begin position="93"/>
        <end position="114"/>
    </location>
</feature>
<keyword evidence="1" id="KW-0812">Transmembrane</keyword>
<proteinExistence type="predicted"/>
<feature type="transmembrane region" description="Helical" evidence="1">
    <location>
        <begin position="60"/>
        <end position="81"/>
    </location>
</feature>
<sequence length="160" mass="15674">MSPVRGVPTARVVAAGLIAGLVQIATVYVLQPIVGTQRGTFTRFVADGLGMGDGRTMAQAAMSLGGLAALLVAAVLWAFVYRAVAPAGNAVTGMAFGLAIWLAGALVVLPVLAAAGAAPSPGFLGTGFSGARSALVAAIAHLVYGGVLGSMLGAPRGAET</sequence>
<evidence type="ECO:0000313" key="2">
    <source>
        <dbReference type="EMBL" id="WPD19439.1"/>
    </source>
</evidence>
<dbReference type="EMBL" id="CP132508">
    <property type="protein sequence ID" value="WPD19439.1"/>
    <property type="molecule type" value="Genomic_DNA"/>
</dbReference>
<reference evidence="2 3" key="1">
    <citation type="submission" date="2023-08" db="EMBL/GenBank/DDBJ databases">
        <title>Genome sequence of Thermaerobacter compostii strain Ins1, a spore-forming filamentous bacterium isolated from a deep geothermal reservoir.</title>
        <authorList>
            <person name="Bregnard D."/>
            <person name="Gonzalez D."/>
            <person name="Junier P."/>
        </authorList>
    </citation>
    <scope>NUCLEOTIDE SEQUENCE [LARGE SCALE GENOMIC DNA]</scope>
    <source>
        <strain evidence="2 3">Ins1</strain>
    </source>
</reference>
<evidence type="ECO:0000256" key="1">
    <source>
        <dbReference type="SAM" id="Phobius"/>
    </source>
</evidence>
<evidence type="ECO:0008006" key="4">
    <source>
        <dbReference type="Google" id="ProtNLM"/>
    </source>
</evidence>
<accession>A0ABZ0QPL7</accession>
<dbReference type="RefSeq" id="WP_318750971.1">
    <property type="nucleotide sequence ID" value="NZ_CP132508.1"/>
</dbReference>
<organism evidence="2 3">
    <name type="scientific">Thermaerobacter composti</name>
    <dbReference type="NCBI Taxonomy" id="554949"/>
    <lineage>
        <taxon>Bacteria</taxon>
        <taxon>Bacillati</taxon>
        <taxon>Bacillota</taxon>
        <taxon>Clostridia</taxon>
        <taxon>Eubacteriales</taxon>
        <taxon>Clostridiales Family XVII. Incertae Sedis</taxon>
        <taxon>Thermaerobacter</taxon>
    </lineage>
</organism>